<dbReference type="AlphaFoldDB" id="A0A6A6XI02"/>
<dbReference type="EMBL" id="MU001841">
    <property type="protein sequence ID" value="KAF2796031.1"/>
    <property type="molecule type" value="Genomic_DNA"/>
</dbReference>
<dbReference type="Pfam" id="PF00144">
    <property type="entry name" value="Beta-lactamase"/>
    <property type="match status" value="1"/>
</dbReference>
<dbReference type="Proteomes" id="UP000799757">
    <property type="component" value="Unassembled WGS sequence"/>
</dbReference>
<dbReference type="SUPFAM" id="SSF56601">
    <property type="entry name" value="beta-lactamase/transpeptidase-like"/>
    <property type="match status" value="1"/>
</dbReference>
<organism evidence="2 3">
    <name type="scientific">Melanomma pulvis-pyrius CBS 109.77</name>
    <dbReference type="NCBI Taxonomy" id="1314802"/>
    <lineage>
        <taxon>Eukaryota</taxon>
        <taxon>Fungi</taxon>
        <taxon>Dikarya</taxon>
        <taxon>Ascomycota</taxon>
        <taxon>Pezizomycotina</taxon>
        <taxon>Dothideomycetes</taxon>
        <taxon>Pleosporomycetidae</taxon>
        <taxon>Pleosporales</taxon>
        <taxon>Melanommataceae</taxon>
        <taxon>Melanomma</taxon>
    </lineage>
</organism>
<dbReference type="InterPro" id="IPR001466">
    <property type="entry name" value="Beta-lactam-related"/>
</dbReference>
<proteinExistence type="predicted"/>
<dbReference type="OrthoDB" id="428260at2759"/>
<reference evidence="2" key="1">
    <citation type="journal article" date="2020" name="Stud. Mycol.">
        <title>101 Dothideomycetes genomes: a test case for predicting lifestyles and emergence of pathogens.</title>
        <authorList>
            <person name="Haridas S."/>
            <person name="Albert R."/>
            <person name="Binder M."/>
            <person name="Bloem J."/>
            <person name="Labutti K."/>
            <person name="Salamov A."/>
            <person name="Andreopoulos B."/>
            <person name="Baker S."/>
            <person name="Barry K."/>
            <person name="Bills G."/>
            <person name="Bluhm B."/>
            <person name="Cannon C."/>
            <person name="Castanera R."/>
            <person name="Culley D."/>
            <person name="Daum C."/>
            <person name="Ezra D."/>
            <person name="Gonzalez J."/>
            <person name="Henrissat B."/>
            <person name="Kuo A."/>
            <person name="Liang C."/>
            <person name="Lipzen A."/>
            <person name="Lutzoni F."/>
            <person name="Magnuson J."/>
            <person name="Mondo S."/>
            <person name="Nolan M."/>
            <person name="Ohm R."/>
            <person name="Pangilinan J."/>
            <person name="Park H.-J."/>
            <person name="Ramirez L."/>
            <person name="Alfaro M."/>
            <person name="Sun H."/>
            <person name="Tritt A."/>
            <person name="Yoshinaga Y."/>
            <person name="Zwiers L.-H."/>
            <person name="Turgeon B."/>
            <person name="Goodwin S."/>
            <person name="Spatafora J."/>
            <person name="Crous P."/>
            <person name="Grigoriev I."/>
        </authorList>
    </citation>
    <scope>NUCLEOTIDE SEQUENCE</scope>
    <source>
        <strain evidence="2">CBS 109.77</strain>
    </source>
</reference>
<protein>
    <submittedName>
        <fullName evidence="2">Beta-lactamase/transpeptidase-like protein</fullName>
    </submittedName>
</protein>
<sequence>MPFSSDVIKKLKRTVDAACADPHDDIPGASVVVVGRDGKELFAHSAGKRGTTSSEPMTLDNVFWIASCTKMAVGIACMQLVEKGVLKLDDGEQIEKLCPELKEVKVLQDDGTLVEKKRKITLRMLLNHTAGFGYTFFNSKLRDYKNSISFDEFSGSLKDIVQPLIRQPGEGWEYGVNIDWAGVALERATGLSLNEYLQKNVFEPLGLRTISMFPSEGMRKQLAHMNTRKPDGSLIGRNHLLRAPLVADADEISRILNSGGAGCFSKPSDYCQIIATLLNDGTSPTTGSKILEKSTVDEMFTNQIPEFPDFGRQGIVDAKPDLTNPIPEIYPVPGNPPQGWGLTFMLSNGGHTGRSKGTGFWAGLPNCWWWCDREKGVGGLVCTQILPFGDAKVLGLWFDVETQVYQALDVK</sequence>
<evidence type="ECO:0000313" key="3">
    <source>
        <dbReference type="Proteomes" id="UP000799757"/>
    </source>
</evidence>
<dbReference type="PANTHER" id="PTHR43283:SF3">
    <property type="entry name" value="BETA-LACTAMASE FAMILY PROTEIN (AFU_ORTHOLOGUE AFUA_5G07500)"/>
    <property type="match status" value="1"/>
</dbReference>
<name>A0A6A6XI02_9PLEO</name>
<evidence type="ECO:0000259" key="1">
    <source>
        <dbReference type="Pfam" id="PF00144"/>
    </source>
</evidence>
<evidence type="ECO:0000313" key="2">
    <source>
        <dbReference type="EMBL" id="KAF2796031.1"/>
    </source>
</evidence>
<dbReference type="Gene3D" id="3.40.710.10">
    <property type="entry name" value="DD-peptidase/beta-lactamase superfamily"/>
    <property type="match status" value="1"/>
</dbReference>
<feature type="domain" description="Beta-lactamase-related" evidence="1">
    <location>
        <begin position="20"/>
        <end position="388"/>
    </location>
</feature>
<gene>
    <name evidence="2" type="ORF">K505DRAFT_301018</name>
</gene>
<dbReference type="PANTHER" id="PTHR43283">
    <property type="entry name" value="BETA-LACTAMASE-RELATED"/>
    <property type="match status" value="1"/>
</dbReference>
<keyword evidence="3" id="KW-1185">Reference proteome</keyword>
<dbReference type="InterPro" id="IPR012338">
    <property type="entry name" value="Beta-lactam/transpept-like"/>
</dbReference>
<accession>A0A6A6XI02</accession>
<dbReference type="InterPro" id="IPR050789">
    <property type="entry name" value="Diverse_Enzym_Activities"/>
</dbReference>